<dbReference type="EMBL" id="SLVV01000003">
    <property type="protein sequence ID" value="TCN26556.1"/>
    <property type="molecule type" value="Genomic_DNA"/>
</dbReference>
<evidence type="ECO:0008006" key="4">
    <source>
        <dbReference type="Google" id="ProtNLM"/>
    </source>
</evidence>
<reference evidence="2 3" key="1">
    <citation type="journal article" date="2015" name="Stand. Genomic Sci.">
        <title>Genomic Encyclopedia of Bacterial and Archaeal Type Strains, Phase III: the genomes of soil and plant-associated and newly described type strains.</title>
        <authorList>
            <person name="Whitman W.B."/>
            <person name="Woyke T."/>
            <person name="Klenk H.P."/>
            <person name="Zhou Y."/>
            <person name="Lilburn T.G."/>
            <person name="Beck B.J."/>
            <person name="De Vos P."/>
            <person name="Vandamme P."/>
            <person name="Eisen J.A."/>
            <person name="Garrity G."/>
            <person name="Hugenholtz P."/>
            <person name="Kyrpides N.C."/>
        </authorList>
    </citation>
    <scope>NUCLEOTIDE SEQUENCE [LARGE SCALE GENOMIC DNA]</scope>
    <source>
        <strain evidence="2 3">CV53</strain>
    </source>
</reference>
<feature type="transmembrane region" description="Helical" evidence="1">
    <location>
        <begin position="6"/>
        <end position="25"/>
    </location>
</feature>
<evidence type="ECO:0000313" key="2">
    <source>
        <dbReference type="EMBL" id="TCN26556.1"/>
    </source>
</evidence>
<dbReference type="RefSeq" id="WP_219916253.1">
    <property type="nucleotide sequence ID" value="NZ_JABUHM010000002.1"/>
</dbReference>
<sequence length="185" mass="21209">MITILIILAEIGFWIFILAGLVTRYRLKKEKLSLWLFGMTPLIDLMLLMFTAFDLKNGAEATFAHGLEAIYIGVSIAYGKQMIQWADRQFQYYFLKIDNRPKKLYGLERGKKEMRDFFRHLLAFIIGGAFLGGMIYLSGKGSSNAKTLMGVWNKWSIILGIDFLISLSYILFPDSRKKGSNREAN</sequence>
<evidence type="ECO:0000256" key="1">
    <source>
        <dbReference type="SAM" id="Phobius"/>
    </source>
</evidence>
<organism evidence="2 3">
    <name type="scientific">Mesobacillus foraminis</name>
    <dbReference type="NCBI Taxonomy" id="279826"/>
    <lineage>
        <taxon>Bacteria</taxon>
        <taxon>Bacillati</taxon>
        <taxon>Bacillota</taxon>
        <taxon>Bacilli</taxon>
        <taxon>Bacillales</taxon>
        <taxon>Bacillaceae</taxon>
        <taxon>Mesobacillus</taxon>
    </lineage>
</organism>
<dbReference type="Proteomes" id="UP000295689">
    <property type="component" value="Unassembled WGS sequence"/>
</dbReference>
<feature type="transmembrane region" description="Helical" evidence="1">
    <location>
        <begin position="151"/>
        <end position="172"/>
    </location>
</feature>
<feature type="transmembrane region" description="Helical" evidence="1">
    <location>
        <begin position="59"/>
        <end position="79"/>
    </location>
</feature>
<accession>A0A4R2BI30</accession>
<protein>
    <recommendedName>
        <fullName evidence="4">Membrane protein YmcC</fullName>
    </recommendedName>
</protein>
<dbReference type="AlphaFoldDB" id="A0A4R2BI30"/>
<keyword evidence="1" id="KW-0472">Membrane</keyword>
<feature type="transmembrane region" description="Helical" evidence="1">
    <location>
        <begin position="117"/>
        <end position="139"/>
    </location>
</feature>
<keyword evidence="1" id="KW-0812">Transmembrane</keyword>
<keyword evidence="1" id="KW-1133">Transmembrane helix</keyword>
<proteinExistence type="predicted"/>
<feature type="transmembrane region" description="Helical" evidence="1">
    <location>
        <begin position="32"/>
        <end position="53"/>
    </location>
</feature>
<name>A0A4R2BI30_9BACI</name>
<keyword evidence="3" id="KW-1185">Reference proteome</keyword>
<evidence type="ECO:0000313" key="3">
    <source>
        <dbReference type="Proteomes" id="UP000295689"/>
    </source>
</evidence>
<comment type="caution">
    <text evidence="2">The sequence shown here is derived from an EMBL/GenBank/DDBJ whole genome shotgun (WGS) entry which is preliminary data.</text>
</comment>
<gene>
    <name evidence="2" type="ORF">EV146_10377</name>
</gene>